<reference evidence="2 4" key="1">
    <citation type="submission" date="2016-05" db="EMBL/GenBank/DDBJ databases">
        <authorList>
            <person name="Gu J."/>
        </authorList>
    </citation>
    <scope>NUCLEOTIDE SEQUENCE [LARGE SCALE GENOMIC DNA]</scope>
    <source>
        <strain evidence="2 4">ACCC40021</strain>
    </source>
</reference>
<dbReference type="AlphaFoldDB" id="A0A1P8TAS1"/>
<feature type="region of interest" description="Disordered" evidence="1">
    <location>
        <begin position="1"/>
        <end position="83"/>
    </location>
</feature>
<protein>
    <submittedName>
        <fullName evidence="3">Uncharacterized protein</fullName>
    </submittedName>
</protein>
<feature type="compositionally biased region" description="Acidic residues" evidence="1">
    <location>
        <begin position="72"/>
        <end position="83"/>
    </location>
</feature>
<proteinExistence type="predicted"/>
<dbReference type="RefSeq" id="WP_076682338.1">
    <property type="nucleotide sequence ID" value="NZ_CP015588.1"/>
</dbReference>
<reference evidence="3 5" key="2">
    <citation type="submission" date="2020-12" db="EMBL/GenBank/DDBJ databases">
        <title>Identification and biosynthesis of polyene macrolides produced by Streptomyces alfalfae Men-myco-93-63.</title>
        <authorList>
            <person name="Liu D."/>
            <person name="Li Y."/>
            <person name="Liu L."/>
            <person name="Han X."/>
            <person name="Shen F."/>
        </authorList>
    </citation>
    <scope>NUCLEOTIDE SEQUENCE [LARGE SCALE GENOMIC DNA]</scope>
    <source>
        <strain evidence="3 5">Men-myco-93-63</strain>
    </source>
</reference>
<dbReference type="EMBL" id="CP065959">
    <property type="protein sequence ID" value="QQC93149.1"/>
    <property type="molecule type" value="Genomic_DNA"/>
</dbReference>
<dbReference type="KEGG" id="ssia:A7J05_02250"/>
<dbReference type="Proteomes" id="UP000596130">
    <property type="component" value="Chromosome"/>
</dbReference>
<keyword evidence="4" id="KW-1185">Reference proteome</keyword>
<evidence type="ECO:0000313" key="5">
    <source>
        <dbReference type="Proteomes" id="UP000596130"/>
    </source>
</evidence>
<evidence type="ECO:0000313" key="2">
    <source>
        <dbReference type="EMBL" id="APY84731.1"/>
    </source>
</evidence>
<dbReference type="Proteomes" id="UP000187191">
    <property type="component" value="Chromosome"/>
</dbReference>
<organism evidence="3 5">
    <name type="scientific">Streptomyces alfalfae</name>
    <dbReference type="NCBI Taxonomy" id="1642299"/>
    <lineage>
        <taxon>Bacteria</taxon>
        <taxon>Bacillati</taxon>
        <taxon>Actinomycetota</taxon>
        <taxon>Actinomycetes</taxon>
        <taxon>Kitasatosporales</taxon>
        <taxon>Streptomycetaceae</taxon>
        <taxon>Streptomyces</taxon>
    </lineage>
</organism>
<evidence type="ECO:0000256" key="1">
    <source>
        <dbReference type="SAM" id="MobiDB-lite"/>
    </source>
</evidence>
<dbReference type="EMBL" id="CP015588">
    <property type="protein sequence ID" value="APY84731.1"/>
    <property type="molecule type" value="Genomic_DNA"/>
</dbReference>
<evidence type="ECO:0000313" key="4">
    <source>
        <dbReference type="Proteomes" id="UP000187191"/>
    </source>
</evidence>
<dbReference type="OrthoDB" id="4299333at2"/>
<evidence type="ECO:0000313" key="3">
    <source>
        <dbReference type="EMBL" id="QQC93149.1"/>
    </source>
</evidence>
<sequence>MVERNPASPGENGQPIPRDLPDQQYTGESDPLDMDVAAADADGEERSGKDVPQTDEGGTGRRGATDSGGTGVEEDPDAQEPTG</sequence>
<accession>A0A1P8TAS1</accession>
<gene>
    <name evidence="2" type="ORF">A7J05_02250</name>
    <name evidence="3" type="ORF">I8755_36055</name>
</gene>
<name>A0A1P8TAS1_9ACTN</name>